<proteinExistence type="predicted"/>
<dbReference type="GeneID" id="90590170"/>
<organism evidence="1 2">
    <name type="scientific">Candidatus Nanohalococcus occultus</name>
    <dbReference type="NCBI Taxonomy" id="2978047"/>
    <lineage>
        <taxon>Archaea</taxon>
        <taxon>Candidatus Nanohalarchaeota</taxon>
        <taxon>Candidatus Nanohalarchaeota incertae sedis</taxon>
        <taxon>Candidatus Nanohalococcus</taxon>
    </lineage>
</organism>
<evidence type="ECO:0000313" key="2">
    <source>
        <dbReference type="Proteomes" id="UP001218034"/>
    </source>
</evidence>
<accession>A0ABY8CG91</accession>
<gene>
    <name evidence="1" type="ORF">SVXNc_0733</name>
</gene>
<name>A0ABY8CG91_9ARCH</name>
<evidence type="ECO:0000313" key="1">
    <source>
        <dbReference type="EMBL" id="WEL19745.1"/>
    </source>
</evidence>
<keyword evidence="2" id="KW-1185">Reference proteome</keyword>
<dbReference type="EMBL" id="CP104395">
    <property type="protein sequence ID" value="WEL19745.1"/>
    <property type="molecule type" value="Genomic_DNA"/>
</dbReference>
<reference evidence="1 2" key="1">
    <citation type="submission" date="2022-09" db="EMBL/GenBank/DDBJ databases">
        <title>Xylan utilization by haloarchaea-nanohaloarchaea associations.</title>
        <authorList>
            <person name="Yakimov M."/>
        </authorList>
    </citation>
    <scope>NUCLEOTIDE SEQUENCE [LARGE SCALE GENOMIC DNA]</scope>
    <source>
        <strain evidence="1 2">SVXNc</strain>
    </source>
</reference>
<sequence>MASAENSSEYVDKLSKWYGEDVVAVEEDIPGIFQPLEDPHEVLGDIDLLIEEDPGSLKAYEVKETGSLNQRTVLGHARDARKQCDKIESYLEDVTNYSVDAEPIVTPKGHLKAIYEIWEGLPEEFELDQAKDTVSEPGRIPYLEREVMDRKEKELYELDSSLTALFESKTVQL</sequence>
<dbReference type="RefSeq" id="WP_347721577.1">
    <property type="nucleotide sequence ID" value="NZ_CP104395.1"/>
</dbReference>
<dbReference type="Proteomes" id="UP001218034">
    <property type="component" value="Chromosome"/>
</dbReference>
<protein>
    <submittedName>
        <fullName evidence="1">Uncharacterized protein</fullName>
    </submittedName>
</protein>